<proteinExistence type="predicted"/>
<feature type="region of interest" description="Disordered" evidence="1">
    <location>
        <begin position="85"/>
        <end position="110"/>
    </location>
</feature>
<organism evidence="2 3">
    <name type="scientific">Turnera subulata</name>
    <dbReference type="NCBI Taxonomy" id="218843"/>
    <lineage>
        <taxon>Eukaryota</taxon>
        <taxon>Viridiplantae</taxon>
        <taxon>Streptophyta</taxon>
        <taxon>Embryophyta</taxon>
        <taxon>Tracheophyta</taxon>
        <taxon>Spermatophyta</taxon>
        <taxon>Magnoliopsida</taxon>
        <taxon>eudicotyledons</taxon>
        <taxon>Gunneridae</taxon>
        <taxon>Pentapetalae</taxon>
        <taxon>rosids</taxon>
        <taxon>fabids</taxon>
        <taxon>Malpighiales</taxon>
        <taxon>Passifloraceae</taxon>
        <taxon>Turnera</taxon>
    </lineage>
</organism>
<evidence type="ECO:0000313" key="3">
    <source>
        <dbReference type="Proteomes" id="UP001141552"/>
    </source>
</evidence>
<dbReference type="Proteomes" id="UP001141552">
    <property type="component" value="Unassembled WGS sequence"/>
</dbReference>
<feature type="region of interest" description="Disordered" evidence="1">
    <location>
        <begin position="37"/>
        <end position="67"/>
    </location>
</feature>
<dbReference type="AlphaFoldDB" id="A0A9Q0JL64"/>
<name>A0A9Q0JL64_9ROSI</name>
<dbReference type="PANTHER" id="PTHR34374:SF1">
    <property type="entry name" value="LARGE RIBOSOMAL RNA SUBUNIT ACCUMULATION PROTEIN YCED HOMOLOG 1, CHLOROPLASTIC"/>
    <property type="match status" value="1"/>
</dbReference>
<dbReference type="OrthoDB" id="1931432at2759"/>
<dbReference type="InterPro" id="IPR003772">
    <property type="entry name" value="YceD"/>
</dbReference>
<sequence length="336" mass="37815">MSLLFFSTSSSLTLFPHINQSKPPIFLPQRLPLSLPLPPSSIPHPQTLSLNSTTKNSSSTNLPQDSDDWVDMSLWDDDEWEQIVGGEEEEEESTVVFGGDSKEEEEDDGSPWEGAIVYKRNPSVTHVEYCTTLERLGLGELSTEVSKSRAALMGLRVTRAVKDYPLGTPVHVSVDVTRKKGRLRLDGILKTVLTLDCYSCMEPTAESVYSNFSLLLTEEPVEEPEDFDIDKIFVKNTSSRANSQRNEDDEDASIFWDDRLYFPPNEKEVDISKNIRDLLHLEDTLDVMCDPNCKGACLKCGTNWNTGSCNCAEETEKQKGYGPLKKAFERQMKSKR</sequence>
<feature type="compositionally biased region" description="Low complexity" evidence="1">
    <location>
        <begin position="43"/>
        <end position="62"/>
    </location>
</feature>
<dbReference type="EMBL" id="JAKUCV010001340">
    <property type="protein sequence ID" value="KAJ4846781.1"/>
    <property type="molecule type" value="Genomic_DNA"/>
</dbReference>
<keyword evidence="3" id="KW-1185">Reference proteome</keyword>
<comment type="caution">
    <text evidence="2">The sequence shown here is derived from an EMBL/GenBank/DDBJ whole genome shotgun (WGS) entry which is preliminary data.</text>
</comment>
<evidence type="ECO:0000313" key="2">
    <source>
        <dbReference type="EMBL" id="KAJ4846781.1"/>
    </source>
</evidence>
<reference evidence="2" key="2">
    <citation type="journal article" date="2023" name="Plants (Basel)">
        <title>Annotation of the Turnera subulata (Passifloraceae) Draft Genome Reveals the S-Locus Evolved after the Divergence of Turneroideae from Passifloroideae in a Stepwise Manner.</title>
        <authorList>
            <person name="Henning P.M."/>
            <person name="Roalson E.H."/>
            <person name="Mir W."/>
            <person name="McCubbin A.G."/>
            <person name="Shore J.S."/>
        </authorList>
    </citation>
    <scope>NUCLEOTIDE SEQUENCE</scope>
    <source>
        <strain evidence="2">F60SS</strain>
    </source>
</reference>
<reference evidence="2" key="1">
    <citation type="submission" date="2022-02" db="EMBL/GenBank/DDBJ databases">
        <authorList>
            <person name="Henning P.M."/>
            <person name="McCubbin A.G."/>
            <person name="Shore J.S."/>
        </authorList>
    </citation>
    <scope>NUCLEOTIDE SEQUENCE</scope>
    <source>
        <strain evidence="2">F60SS</strain>
        <tissue evidence="2">Leaves</tissue>
    </source>
</reference>
<gene>
    <name evidence="2" type="ORF">Tsubulata_014094</name>
</gene>
<evidence type="ECO:0008006" key="4">
    <source>
        <dbReference type="Google" id="ProtNLM"/>
    </source>
</evidence>
<accession>A0A9Q0JL64</accession>
<dbReference type="Pfam" id="PF02620">
    <property type="entry name" value="YceD"/>
    <property type="match status" value="1"/>
</dbReference>
<dbReference type="PANTHER" id="PTHR34374">
    <property type="entry name" value="LARGE RIBOSOMAL RNA SUBUNIT ACCUMULATION PROTEIN YCED HOMOLOG 1, CHLOROPLASTIC"/>
    <property type="match status" value="1"/>
</dbReference>
<protein>
    <recommendedName>
        <fullName evidence="4">DUF177 domain-containing protein</fullName>
    </recommendedName>
</protein>
<evidence type="ECO:0000256" key="1">
    <source>
        <dbReference type="SAM" id="MobiDB-lite"/>
    </source>
</evidence>